<dbReference type="AlphaFoldDB" id="A0AAV4DP47"/>
<reference evidence="1 2" key="1">
    <citation type="journal article" date="2021" name="Elife">
        <title>Chloroplast acquisition without the gene transfer in kleptoplastic sea slugs, Plakobranchus ocellatus.</title>
        <authorList>
            <person name="Maeda T."/>
            <person name="Takahashi S."/>
            <person name="Yoshida T."/>
            <person name="Shimamura S."/>
            <person name="Takaki Y."/>
            <person name="Nagai Y."/>
            <person name="Toyoda A."/>
            <person name="Suzuki Y."/>
            <person name="Arimoto A."/>
            <person name="Ishii H."/>
            <person name="Satoh N."/>
            <person name="Nishiyama T."/>
            <person name="Hasebe M."/>
            <person name="Maruyama T."/>
            <person name="Minagawa J."/>
            <person name="Obokata J."/>
            <person name="Shigenobu S."/>
        </authorList>
    </citation>
    <scope>NUCLEOTIDE SEQUENCE [LARGE SCALE GENOMIC DNA]</scope>
</reference>
<proteinExistence type="predicted"/>
<dbReference type="EMBL" id="BLXT01008083">
    <property type="protein sequence ID" value="GFO45891.1"/>
    <property type="molecule type" value="Genomic_DNA"/>
</dbReference>
<organism evidence="1 2">
    <name type="scientific">Plakobranchus ocellatus</name>
    <dbReference type="NCBI Taxonomy" id="259542"/>
    <lineage>
        <taxon>Eukaryota</taxon>
        <taxon>Metazoa</taxon>
        <taxon>Spiralia</taxon>
        <taxon>Lophotrochozoa</taxon>
        <taxon>Mollusca</taxon>
        <taxon>Gastropoda</taxon>
        <taxon>Heterobranchia</taxon>
        <taxon>Euthyneura</taxon>
        <taxon>Panpulmonata</taxon>
        <taxon>Sacoglossa</taxon>
        <taxon>Placobranchoidea</taxon>
        <taxon>Plakobranchidae</taxon>
        <taxon>Plakobranchus</taxon>
    </lineage>
</organism>
<comment type="caution">
    <text evidence="1">The sequence shown here is derived from an EMBL/GenBank/DDBJ whole genome shotgun (WGS) entry which is preliminary data.</text>
</comment>
<dbReference type="Proteomes" id="UP000735302">
    <property type="component" value="Unassembled WGS sequence"/>
</dbReference>
<sequence>MRCKLHSKQYSGWCVTAVVGSNTRLMAAAGGIRDNQPSHFRFHGKLRRRTTNFAGSRLLRISFRFHVHLRGRTTILAGSRHPQVYHSQLKRFDPASRSE</sequence>
<gene>
    <name evidence="1" type="ORF">PoB_007239600</name>
</gene>
<accession>A0AAV4DP47</accession>
<protein>
    <submittedName>
        <fullName evidence="1">Uncharacterized protein</fullName>
    </submittedName>
</protein>
<evidence type="ECO:0000313" key="1">
    <source>
        <dbReference type="EMBL" id="GFO45891.1"/>
    </source>
</evidence>
<name>A0AAV4DP47_9GAST</name>
<evidence type="ECO:0000313" key="2">
    <source>
        <dbReference type="Proteomes" id="UP000735302"/>
    </source>
</evidence>
<keyword evidence="2" id="KW-1185">Reference proteome</keyword>